<gene>
    <name evidence="9" type="ORF">AM587_10009635</name>
</gene>
<dbReference type="PANTHER" id="PTHR11405:SF5">
    <property type="entry name" value="CAD PROTEIN"/>
    <property type="match status" value="1"/>
</dbReference>
<evidence type="ECO:0000256" key="2">
    <source>
        <dbReference type="ARBA" id="ARBA00022741"/>
    </source>
</evidence>
<organism evidence="9 10">
    <name type="scientific">Phytophthora nicotianae</name>
    <name type="common">Potato buckeye rot agent</name>
    <name type="synonym">Phytophthora parasitica</name>
    <dbReference type="NCBI Taxonomy" id="4792"/>
    <lineage>
        <taxon>Eukaryota</taxon>
        <taxon>Sar</taxon>
        <taxon>Stramenopiles</taxon>
        <taxon>Oomycota</taxon>
        <taxon>Peronosporomycetes</taxon>
        <taxon>Peronosporales</taxon>
        <taxon>Peronosporaceae</taxon>
        <taxon>Phytophthora</taxon>
    </lineage>
</organism>
<feature type="domain" description="MGS-like" evidence="8">
    <location>
        <begin position="284"/>
        <end position="443"/>
    </location>
</feature>
<dbReference type="PRINTS" id="PR00098">
    <property type="entry name" value="CPSASE"/>
</dbReference>
<evidence type="ECO:0000256" key="3">
    <source>
        <dbReference type="ARBA" id="ARBA00022840"/>
    </source>
</evidence>
<evidence type="ECO:0000256" key="6">
    <source>
        <dbReference type="PROSITE-ProRule" id="PRU00409"/>
    </source>
</evidence>
<evidence type="ECO:0000259" key="7">
    <source>
        <dbReference type="PROSITE" id="PS50975"/>
    </source>
</evidence>
<evidence type="ECO:0000256" key="4">
    <source>
        <dbReference type="ARBA" id="ARBA00044063"/>
    </source>
</evidence>
<dbReference type="OrthoDB" id="1924069at2759"/>
<comment type="catalytic activity">
    <reaction evidence="5">
        <text>hydrogencarbonate + NH4(+) + 2 ATP = carbamoyl phosphate + 2 ADP + phosphate + 2 H(+)</text>
        <dbReference type="Rhea" id="RHEA:18029"/>
        <dbReference type="ChEBI" id="CHEBI:15378"/>
        <dbReference type="ChEBI" id="CHEBI:17544"/>
        <dbReference type="ChEBI" id="CHEBI:28938"/>
        <dbReference type="ChEBI" id="CHEBI:30616"/>
        <dbReference type="ChEBI" id="CHEBI:43474"/>
        <dbReference type="ChEBI" id="CHEBI:58228"/>
        <dbReference type="ChEBI" id="CHEBI:456216"/>
        <dbReference type="EC" id="6.3.4.16"/>
    </reaction>
</comment>
<feature type="domain" description="ATP-grasp" evidence="7">
    <location>
        <begin position="28"/>
        <end position="218"/>
    </location>
</feature>
<evidence type="ECO:0000256" key="5">
    <source>
        <dbReference type="ARBA" id="ARBA00047359"/>
    </source>
</evidence>
<dbReference type="Gene3D" id="3.30.1490.20">
    <property type="entry name" value="ATP-grasp fold, A domain"/>
    <property type="match status" value="1"/>
</dbReference>
<dbReference type="GO" id="GO:0046872">
    <property type="term" value="F:metal ion binding"/>
    <property type="evidence" value="ECO:0007669"/>
    <property type="project" value="InterPro"/>
</dbReference>
<dbReference type="EMBL" id="LNFO01000866">
    <property type="protein sequence ID" value="KUF98785.1"/>
    <property type="molecule type" value="Genomic_DNA"/>
</dbReference>
<dbReference type="GO" id="GO:0004087">
    <property type="term" value="F:carbamoyl-phosphate synthase (ammonia) activity"/>
    <property type="evidence" value="ECO:0007669"/>
    <property type="project" value="UniProtKB-EC"/>
</dbReference>
<dbReference type="SUPFAM" id="SSF56059">
    <property type="entry name" value="Glutathione synthetase ATP-binding domain-like"/>
    <property type="match status" value="1"/>
</dbReference>
<dbReference type="InterPro" id="IPR005479">
    <property type="entry name" value="CPAse_ATP-bd"/>
</dbReference>
<dbReference type="FunFam" id="3.30.1490.20:FF:000001">
    <property type="entry name" value="Carbamoyl-phosphate synthase large chain"/>
    <property type="match status" value="1"/>
</dbReference>
<dbReference type="AlphaFoldDB" id="A0A0W8DR01"/>
<name>A0A0W8DR01_PHYNI</name>
<dbReference type="InterPro" id="IPR011607">
    <property type="entry name" value="MGS-like_dom"/>
</dbReference>
<evidence type="ECO:0000313" key="9">
    <source>
        <dbReference type="EMBL" id="KUF98785.1"/>
    </source>
</evidence>
<reference evidence="9 10" key="1">
    <citation type="submission" date="2015-11" db="EMBL/GenBank/DDBJ databases">
        <title>Genomes and virulence difference between two physiological races of Phytophthora nicotianae.</title>
        <authorList>
            <person name="Liu H."/>
            <person name="Ma X."/>
            <person name="Yu H."/>
            <person name="Fang D."/>
            <person name="Li Y."/>
            <person name="Wang X."/>
            <person name="Wang W."/>
            <person name="Dong Y."/>
            <person name="Xiao B."/>
        </authorList>
    </citation>
    <scope>NUCLEOTIDE SEQUENCE [LARGE SCALE GENOMIC DNA]</scope>
    <source>
        <strain evidence="10">race 0</strain>
    </source>
</reference>
<dbReference type="InterPro" id="IPR005483">
    <property type="entry name" value="CPSase_dom"/>
</dbReference>
<dbReference type="FunFam" id="3.40.50.1380:FF:000005">
    <property type="entry name" value="CAD protein-like isoform X1"/>
    <property type="match status" value="1"/>
</dbReference>
<dbReference type="Gene3D" id="3.30.470.20">
    <property type="entry name" value="ATP-grasp fold, B domain"/>
    <property type="match status" value="1"/>
</dbReference>
<dbReference type="Pfam" id="PF02786">
    <property type="entry name" value="CPSase_L_D2"/>
    <property type="match status" value="1"/>
</dbReference>
<evidence type="ECO:0000259" key="8">
    <source>
        <dbReference type="PROSITE" id="PS51855"/>
    </source>
</evidence>
<dbReference type="GO" id="GO:0005524">
    <property type="term" value="F:ATP binding"/>
    <property type="evidence" value="ECO:0007669"/>
    <property type="project" value="UniProtKB-UniRule"/>
</dbReference>
<dbReference type="InterPro" id="IPR013815">
    <property type="entry name" value="ATP_grasp_subdomain_1"/>
</dbReference>
<comment type="caution">
    <text evidence="9">The sequence shown here is derived from an EMBL/GenBank/DDBJ whole genome shotgun (WGS) entry which is preliminary data.</text>
</comment>
<dbReference type="Pfam" id="PF02142">
    <property type="entry name" value="MGS"/>
    <property type="match status" value="1"/>
</dbReference>
<accession>A0A0W8DR01</accession>
<dbReference type="PROSITE" id="PS50975">
    <property type="entry name" value="ATP_GRASP"/>
    <property type="match status" value="1"/>
</dbReference>
<dbReference type="PROSITE" id="PS00867">
    <property type="entry name" value="CPSASE_2"/>
    <property type="match status" value="1"/>
</dbReference>
<dbReference type="Proteomes" id="UP000052943">
    <property type="component" value="Unassembled WGS sequence"/>
</dbReference>
<dbReference type="SUPFAM" id="SSF52335">
    <property type="entry name" value="Methylglyoxal synthase-like"/>
    <property type="match status" value="1"/>
</dbReference>
<keyword evidence="1" id="KW-0436">Ligase</keyword>
<dbReference type="GO" id="GO:0005737">
    <property type="term" value="C:cytoplasm"/>
    <property type="evidence" value="ECO:0007669"/>
    <property type="project" value="TreeGrafter"/>
</dbReference>
<proteinExistence type="predicted"/>
<protein>
    <recommendedName>
        <fullName evidence="4">carbamoyl-phosphate synthase (ammonia)</fullName>
        <ecNumber evidence="4">6.3.4.16</ecNumber>
    </recommendedName>
</protein>
<dbReference type="EC" id="6.3.4.16" evidence="4"/>
<keyword evidence="2 6" id="KW-0547">Nucleotide-binding</keyword>
<dbReference type="STRING" id="4790.A0A0W8DR01"/>
<dbReference type="PROSITE" id="PS51855">
    <property type="entry name" value="MGS"/>
    <property type="match status" value="1"/>
</dbReference>
<evidence type="ECO:0000313" key="10">
    <source>
        <dbReference type="Proteomes" id="UP000052943"/>
    </source>
</evidence>
<evidence type="ECO:0000256" key="1">
    <source>
        <dbReference type="ARBA" id="ARBA00022598"/>
    </source>
</evidence>
<dbReference type="PROSITE" id="PS00866">
    <property type="entry name" value="CPSASE_1"/>
    <property type="match status" value="1"/>
</dbReference>
<dbReference type="Gene3D" id="3.40.50.1380">
    <property type="entry name" value="Methylglyoxal synthase-like domain"/>
    <property type="match status" value="1"/>
</dbReference>
<dbReference type="FunFam" id="3.30.470.20:FF:000065">
    <property type="entry name" value="Carbamoyl-phosphate synthase, large subunit"/>
    <property type="match status" value="1"/>
</dbReference>
<dbReference type="PANTHER" id="PTHR11405">
    <property type="entry name" value="CARBAMOYLTRANSFERASE FAMILY MEMBER"/>
    <property type="match status" value="1"/>
</dbReference>
<dbReference type="InterPro" id="IPR011761">
    <property type="entry name" value="ATP-grasp"/>
</dbReference>
<dbReference type="GO" id="GO:0006541">
    <property type="term" value="P:glutamine metabolic process"/>
    <property type="evidence" value="ECO:0007669"/>
    <property type="project" value="TreeGrafter"/>
</dbReference>
<sequence>MPLSKAGVNILGTSPESIDQCEDRNKFSALLDTLNVDQPRWTEVTDLNSALEFAQEVQYPVLVRPSYVLSGAGMIVASDEDQLRDYLSSDAVKMSRSITVSKFILNAKEIEFDGVAKDGAILNYAMSEHVENAGVHSGDATLVLPAQKLYVGTIKQVKRIASAIAQALDITGPFNIQLMARANDVKVIECNLRASRTFPFISKTFDLNFINLATKAMIGLPVKSVPIALIDIDYVGVKAPQFSFTRLHGADPSLGVEMASTGEVACFGTDMHEAYLKALLSAGFKMPKEKKVLISIGNQDIKREFAEGALILQELGYTIYATPGTHEYLTTQGVKSIALRKPSDPESDLPSVIDYISSGKIELVINVPEGTNREELTSGYKIRRAAVDFGVSLINNIKCALLFAQAMQKVRKLEICNIAEYYAMPTIGWRPGQKLTARKMSIF</sequence>
<dbReference type="InterPro" id="IPR036914">
    <property type="entry name" value="MGS-like_dom_sf"/>
</dbReference>
<dbReference type="SMART" id="SM00851">
    <property type="entry name" value="MGS"/>
    <property type="match status" value="1"/>
</dbReference>
<keyword evidence="3 6" id="KW-0067">ATP-binding</keyword>
<dbReference type="GO" id="GO:0004088">
    <property type="term" value="F:carbamoyl-phosphate synthase (glutamine-hydrolyzing) activity"/>
    <property type="evidence" value="ECO:0007669"/>
    <property type="project" value="TreeGrafter"/>
</dbReference>